<reference evidence="1" key="1">
    <citation type="submission" date="2025-08" db="UniProtKB">
        <authorList>
            <consortium name="Ensembl"/>
        </authorList>
    </citation>
    <scope>IDENTIFICATION</scope>
</reference>
<proteinExistence type="predicted"/>
<reference evidence="1" key="2">
    <citation type="submission" date="2025-09" db="UniProtKB">
        <authorList>
            <consortium name="Ensembl"/>
        </authorList>
    </citation>
    <scope>IDENTIFICATION</scope>
</reference>
<name>A0A8C0F3B6_BUBBB</name>
<protein>
    <submittedName>
        <fullName evidence="1">Uncharacterized protein</fullName>
    </submittedName>
</protein>
<dbReference type="Ensembl" id="ENSBOBT00000013986.1">
    <property type="protein sequence ID" value="ENSBOBP00000013664.1"/>
    <property type="gene ID" value="ENSBOBG00000008619.1"/>
</dbReference>
<keyword evidence="2" id="KW-1185">Reference proteome</keyword>
<sequence>LHKFNSCSMLNKFTMNHVLLLLKTTPNQKTLLCSFELGSKGSPTGYWCGCTVLFSEIKSRKCTRWHLPAWIVCRSTTETNCSASSRTTKPPFPWIHASRHFLISKKACTHTAASLWQH</sequence>
<evidence type="ECO:0000313" key="2">
    <source>
        <dbReference type="Proteomes" id="UP000694567"/>
    </source>
</evidence>
<organism evidence="1 2">
    <name type="scientific">Bubo bubo</name>
    <name type="common">Eurasian eagle-owl</name>
    <name type="synonym">Strix bubo</name>
    <dbReference type="NCBI Taxonomy" id="30461"/>
    <lineage>
        <taxon>Eukaryota</taxon>
        <taxon>Metazoa</taxon>
        <taxon>Chordata</taxon>
        <taxon>Craniata</taxon>
        <taxon>Vertebrata</taxon>
        <taxon>Euteleostomi</taxon>
        <taxon>Archelosauria</taxon>
        <taxon>Archosauria</taxon>
        <taxon>Dinosauria</taxon>
        <taxon>Saurischia</taxon>
        <taxon>Theropoda</taxon>
        <taxon>Coelurosauria</taxon>
        <taxon>Aves</taxon>
        <taxon>Neognathae</taxon>
        <taxon>Neoaves</taxon>
        <taxon>Telluraves</taxon>
        <taxon>Strigiformes</taxon>
        <taxon>Strigidae</taxon>
        <taxon>Bubo</taxon>
    </lineage>
</organism>
<dbReference type="AlphaFoldDB" id="A0A8C0F3B6"/>
<evidence type="ECO:0000313" key="1">
    <source>
        <dbReference type="Ensembl" id="ENSBOBP00000013664.1"/>
    </source>
</evidence>
<accession>A0A8C0F3B6</accession>
<dbReference type="Proteomes" id="UP000694567">
    <property type="component" value="Unplaced"/>
</dbReference>